<dbReference type="EMBL" id="CP024847">
    <property type="protein sequence ID" value="AUR50906.1"/>
    <property type="molecule type" value="Genomic_DNA"/>
</dbReference>
<dbReference type="Gene3D" id="3.20.20.210">
    <property type="match status" value="1"/>
</dbReference>
<feature type="binding site" evidence="10">
    <location>
        <position position="73"/>
    </location>
    <ligand>
        <name>substrate</name>
    </ligand>
</feature>
<evidence type="ECO:0000313" key="16">
    <source>
        <dbReference type="Proteomes" id="UP000236655"/>
    </source>
</evidence>
<comment type="subunit">
    <text evidence="4 10">Homodimer.</text>
</comment>
<dbReference type="FunFam" id="3.20.20.210:FF:000008">
    <property type="entry name" value="Uroporphyrinogen decarboxylase"/>
    <property type="match status" value="1"/>
</dbReference>
<dbReference type="SUPFAM" id="SSF51726">
    <property type="entry name" value="UROD/MetE-like"/>
    <property type="match status" value="1"/>
</dbReference>
<evidence type="ECO:0000256" key="9">
    <source>
        <dbReference type="ARBA" id="ARBA00023244"/>
    </source>
</evidence>
<evidence type="ECO:0000256" key="3">
    <source>
        <dbReference type="ARBA" id="ARBA00009935"/>
    </source>
</evidence>
<keyword evidence="16" id="KW-1185">Reference proteome</keyword>
<dbReference type="NCBIfam" id="TIGR01464">
    <property type="entry name" value="hemE"/>
    <property type="match status" value="1"/>
</dbReference>
<evidence type="ECO:0000256" key="5">
    <source>
        <dbReference type="ARBA" id="ARBA00012288"/>
    </source>
</evidence>
<comment type="subcellular location">
    <subcellularLocation>
        <location evidence="1">Cytoplasm</location>
        <location evidence="1">Cytosol</location>
    </subcellularLocation>
</comment>
<dbReference type="PROSITE" id="PS00906">
    <property type="entry name" value="UROD_1"/>
    <property type="match status" value="1"/>
</dbReference>
<name>A0A2I7N372_9NEIS</name>
<evidence type="ECO:0000259" key="14">
    <source>
        <dbReference type="PROSITE" id="PS00907"/>
    </source>
</evidence>
<keyword evidence="6 10" id="KW-0963">Cytoplasm</keyword>
<dbReference type="RefSeq" id="WP_102950206.1">
    <property type="nucleotide sequence ID" value="NZ_CP024847.1"/>
</dbReference>
<accession>A0A2I7N372</accession>
<comment type="catalytic activity">
    <reaction evidence="10 11">
        <text>uroporphyrinogen III + 4 H(+) = coproporphyrinogen III + 4 CO2</text>
        <dbReference type="Rhea" id="RHEA:19865"/>
        <dbReference type="ChEBI" id="CHEBI:15378"/>
        <dbReference type="ChEBI" id="CHEBI:16526"/>
        <dbReference type="ChEBI" id="CHEBI:57308"/>
        <dbReference type="ChEBI" id="CHEBI:57309"/>
        <dbReference type="EC" id="4.1.1.37"/>
    </reaction>
</comment>
<dbReference type="UniPathway" id="UPA00251">
    <property type="reaction ID" value="UER00321"/>
</dbReference>
<evidence type="ECO:0000256" key="7">
    <source>
        <dbReference type="ARBA" id="ARBA00022793"/>
    </source>
</evidence>
<dbReference type="PANTHER" id="PTHR21091">
    <property type="entry name" value="METHYLTETRAHYDROFOLATE:HOMOCYSTEINE METHYLTRANSFERASE RELATED"/>
    <property type="match status" value="1"/>
</dbReference>
<keyword evidence="8 10" id="KW-0456">Lyase</keyword>
<evidence type="ECO:0000256" key="4">
    <source>
        <dbReference type="ARBA" id="ARBA00011738"/>
    </source>
</evidence>
<feature type="binding site" evidence="10">
    <location>
        <begin position="23"/>
        <end position="27"/>
    </location>
    <ligand>
        <name>substrate</name>
    </ligand>
</feature>
<sequence length="350" mass="39158">MNSNFLNILRNQSATYTPLWLMRQAGRYLPEYRQTRAKAGSFLSLCKNPDLATEVTLQPIRRFNLDASIMFSDILVVPEAMGLNLHFTEGEGPKFDNPINNQADILNLKTIYPAHDLGYVMQTIKNLKQELPKNIPLIGFSGSPWTLACYMLEGGASKNYEKIKALLYQSPDTLHLLLNKIAIAVADYLIEQIKSGVDCIMLFDSWGGVLSEAAFKEFSLKYLDIVIKQIRSLGFSDIPIISFTKGGGNWIEFIDQIGCNAIGVDWTINLAKARKSTQKILQGNLDPVLLSVADSETIIKETKKILDSYYLANNNSYDRLIFNLGHGILPSAKPDNVATLIDTVHSYTQR</sequence>
<dbReference type="GO" id="GO:0004853">
    <property type="term" value="F:uroporphyrinogen decarboxylase activity"/>
    <property type="evidence" value="ECO:0007669"/>
    <property type="project" value="UniProtKB-UniRule"/>
</dbReference>
<feature type="binding site" evidence="10">
    <location>
        <position position="205"/>
    </location>
    <ligand>
        <name>substrate</name>
    </ligand>
</feature>
<feature type="domain" description="Uroporphyrinogen decarboxylase (URO-D)" evidence="13">
    <location>
        <begin position="18"/>
        <end position="27"/>
    </location>
</feature>
<dbReference type="Proteomes" id="UP000236655">
    <property type="component" value="Chromosome"/>
</dbReference>
<evidence type="ECO:0000256" key="1">
    <source>
        <dbReference type="ARBA" id="ARBA00004514"/>
    </source>
</evidence>
<comment type="pathway">
    <text evidence="2 10 11">Porphyrin-containing compound metabolism; protoporphyrin-IX biosynthesis; coproporphyrinogen-III from 5-aminolevulinate: step 4/4.</text>
</comment>
<dbReference type="HAMAP" id="MF_00218">
    <property type="entry name" value="URO_D"/>
    <property type="match status" value="1"/>
</dbReference>
<dbReference type="PANTHER" id="PTHR21091:SF169">
    <property type="entry name" value="UROPORPHYRINOGEN DECARBOXYLASE"/>
    <property type="match status" value="1"/>
</dbReference>
<dbReference type="PROSITE" id="PS00907">
    <property type="entry name" value="UROD_2"/>
    <property type="match status" value="1"/>
</dbReference>
<evidence type="ECO:0000256" key="8">
    <source>
        <dbReference type="ARBA" id="ARBA00023239"/>
    </source>
</evidence>
<feature type="site" description="Transition state stabilizer" evidence="10">
    <location>
        <position position="73"/>
    </location>
</feature>
<reference evidence="16" key="1">
    <citation type="submission" date="2017-11" db="EMBL/GenBank/DDBJ databases">
        <authorList>
            <person name="Chan K.G."/>
            <person name="Lee L.S."/>
        </authorList>
    </citation>
    <scope>NUCLEOTIDE SEQUENCE [LARGE SCALE GENOMIC DNA]</scope>
    <source>
        <strain evidence="16">DSM 100970</strain>
    </source>
</reference>
<gene>
    <name evidence="10" type="primary">hemE</name>
    <name evidence="15" type="ORF">CUN60_00840</name>
</gene>
<proteinExistence type="inferred from homology"/>
<dbReference type="OrthoDB" id="9806656at2"/>
<evidence type="ECO:0000256" key="6">
    <source>
        <dbReference type="ARBA" id="ARBA00022490"/>
    </source>
</evidence>
<dbReference type="AlphaFoldDB" id="A0A2I7N372"/>
<comment type="caution">
    <text evidence="10">Lacks conserved residue(s) required for the propagation of feature annotation.</text>
</comment>
<dbReference type="InterPro" id="IPR000257">
    <property type="entry name" value="Uroporphyrinogen_deCOase"/>
</dbReference>
<evidence type="ECO:0000313" key="15">
    <source>
        <dbReference type="EMBL" id="AUR50906.1"/>
    </source>
</evidence>
<organism evidence="15 16">
    <name type="scientific">Aquella oligotrophica</name>
    <dbReference type="NCBI Taxonomy" id="2067065"/>
    <lineage>
        <taxon>Bacteria</taxon>
        <taxon>Pseudomonadati</taxon>
        <taxon>Pseudomonadota</taxon>
        <taxon>Betaproteobacteria</taxon>
        <taxon>Neisseriales</taxon>
        <taxon>Neisseriaceae</taxon>
        <taxon>Aquella</taxon>
    </lineage>
</organism>
<keyword evidence="9 10" id="KW-0627">Porphyrin biosynthesis</keyword>
<dbReference type="GO" id="GO:0019353">
    <property type="term" value="P:protoporphyrinogen IX biosynthetic process from glutamate"/>
    <property type="evidence" value="ECO:0007669"/>
    <property type="project" value="TreeGrafter"/>
</dbReference>
<dbReference type="Pfam" id="PF01208">
    <property type="entry name" value="URO-D"/>
    <property type="match status" value="1"/>
</dbReference>
<evidence type="ECO:0000256" key="2">
    <source>
        <dbReference type="ARBA" id="ARBA00004804"/>
    </source>
</evidence>
<dbReference type="CDD" id="cd00717">
    <property type="entry name" value="URO-D"/>
    <property type="match status" value="1"/>
</dbReference>
<keyword evidence="7 10" id="KW-0210">Decarboxylase</keyword>
<dbReference type="GO" id="GO:0005829">
    <property type="term" value="C:cytosol"/>
    <property type="evidence" value="ECO:0007669"/>
    <property type="project" value="UniProtKB-SubCell"/>
</dbReference>
<feature type="binding site" evidence="10">
    <location>
        <position position="326"/>
    </location>
    <ligand>
        <name>substrate</name>
    </ligand>
</feature>
<protein>
    <recommendedName>
        <fullName evidence="5 10">Uroporphyrinogen decarboxylase</fullName>
        <shortName evidence="10">UPD</shortName>
        <shortName evidence="10">URO-D</shortName>
        <ecNumber evidence="5 10">4.1.1.37</ecNumber>
    </recommendedName>
</protein>
<evidence type="ECO:0000256" key="11">
    <source>
        <dbReference type="RuleBase" id="RU000554"/>
    </source>
</evidence>
<dbReference type="KEGG" id="nba:CUN60_00840"/>
<dbReference type="EC" id="4.1.1.37" evidence="5 10"/>
<dbReference type="InterPro" id="IPR038071">
    <property type="entry name" value="UROD/MetE-like_sf"/>
</dbReference>
<dbReference type="InterPro" id="IPR006361">
    <property type="entry name" value="Uroporphyrinogen_deCO2ase_HemE"/>
</dbReference>
<evidence type="ECO:0000256" key="10">
    <source>
        <dbReference type="HAMAP-Rule" id="MF_00218"/>
    </source>
</evidence>
<comment type="similarity">
    <text evidence="3 10 12">Belongs to the uroporphyrinogen decarboxylase family.</text>
</comment>
<feature type="domain" description="Uroporphyrinogen decarboxylase (URO-D)" evidence="14">
    <location>
        <begin position="138"/>
        <end position="154"/>
    </location>
</feature>
<evidence type="ECO:0000256" key="12">
    <source>
        <dbReference type="RuleBase" id="RU004169"/>
    </source>
</evidence>
<evidence type="ECO:0000259" key="13">
    <source>
        <dbReference type="PROSITE" id="PS00906"/>
    </source>
</evidence>
<feature type="binding site" evidence="10">
    <location>
        <position position="150"/>
    </location>
    <ligand>
        <name>substrate</name>
    </ligand>
</feature>
<comment type="function">
    <text evidence="10">Catalyzes the decarboxylation of four acetate groups of uroporphyrinogen-III to yield coproporphyrinogen-III.</text>
</comment>